<reference evidence="1" key="1">
    <citation type="journal article" date="1994" name="J. Virol.">
        <title>Nucleotide sequence analysis of a 38.5-kilobase-pair region of the genome of human herpesvirus 6 encoding human cytomegalovirus immediate-early gene homologs and transactivating functions.</title>
        <authorList>
            <person name="Nicholas J."/>
            <person name="Martin M."/>
        </authorList>
    </citation>
    <scope>NUCLEOTIDE SEQUENCE</scope>
    <source>
        <strain evidence="1">U1102</strain>
    </source>
</reference>
<proteinExistence type="predicted"/>
<evidence type="ECO:0000313" key="1">
    <source>
        <dbReference type="EMBL" id="AAA16725.1"/>
    </source>
</evidence>
<protein>
    <submittedName>
        <fullName evidence="1">EJLF5 protein</fullName>
    </submittedName>
</protein>
<feature type="non-terminal residue" evidence="1">
    <location>
        <position position="1"/>
    </location>
</feature>
<dbReference type="PIR" id="T09312">
    <property type="entry name" value="T09312"/>
</dbReference>
<dbReference type="EMBL" id="L25528">
    <property type="protein sequence ID" value="AAA16725.1"/>
    <property type="molecule type" value="Genomic_DNA"/>
</dbReference>
<sequence>WVCFLHFQIYLFCCIPQRRGRFFGRNCKRFVNTKCYEEVNYGVLVSLYLRNGSLLYIEFHMRAKNSLNSGT</sequence>
<organism evidence="1">
    <name type="scientific">Human betaherpesvirus 6A</name>
    <dbReference type="NCBI Taxonomy" id="32603"/>
    <lineage>
        <taxon>Viruses</taxon>
        <taxon>Duplodnaviria</taxon>
        <taxon>Heunggongvirae</taxon>
        <taxon>Peploviricota</taxon>
        <taxon>Herviviricetes</taxon>
        <taxon>Herpesvirales</taxon>
        <taxon>Orthoherpesviridae</taxon>
        <taxon>Betaherpesvirinae</taxon>
        <taxon>Roseolovirus</taxon>
        <taxon>Roseolovirus humanbeta6a</taxon>
    </lineage>
</organism>
<accession>Q69042</accession>
<name>Q69042_9BETA</name>
<gene>
    <name evidence="1" type="primary">EJLF5</name>
</gene>